<accession>A0A926RY06</accession>
<organism evidence="2 3">
    <name type="scientific">Metabacillus arenae</name>
    <dbReference type="NCBI Taxonomy" id="2771434"/>
    <lineage>
        <taxon>Bacteria</taxon>
        <taxon>Bacillati</taxon>
        <taxon>Bacillota</taxon>
        <taxon>Bacilli</taxon>
        <taxon>Bacillales</taxon>
        <taxon>Bacillaceae</taxon>
        <taxon>Metabacillus</taxon>
    </lineage>
</organism>
<evidence type="ECO:0000313" key="3">
    <source>
        <dbReference type="Proteomes" id="UP000626844"/>
    </source>
</evidence>
<dbReference type="AlphaFoldDB" id="A0A926RY06"/>
<dbReference type="Pfam" id="PF12670">
    <property type="entry name" value="DUF3792"/>
    <property type="match status" value="1"/>
</dbReference>
<sequence length="125" mass="13565">METKRWGKGIVFGLLTIFIMALAVSFIFSLILKFTGLTEESISWMIKALSFIAVFIGGFVAGGKGKERGWMIGGITALSYTIIVFLFQYLGFGKVFTLEQTMYHAGFLATAMLGGVAGVNLTTSK</sequence>
<protein>
    <submittedName>
        <fullName evidence="2">TIGR04086 family membrane protein</fullName>
    </submittedName>
</protein>
<keyword evidence="1" id="KW-0812">Transmembrane</keyword>
<feature type="transmembrane region" description="Helical" evidence="1">
    <location>
        <begin position="12"/>
        <end position="32"/>
    </location>
</feature>
<reference evidence="2" key="1">
    <citation type="submission" date="2020-09" db="EMBL/GenBank/DDBJ databases">
        <title>A novel bacterium of genus Bacillus, isolated from South China Sea.</title>
        <authorList>
            <person name="Huang H."/>
            <person name="Mo K."/>
            <person name="Hu Y."/>
        </authorList>
    </citation>
    <scope>NUCLEOTIDE SEQUENCE</scope>
    <source>
        <strain evidence="2">IB182487</strain>
    </source>
</reference>
<evidence type="ECO:0000313" key="2">
    <source>
        <dbReference type="EMBL" id="MBD1381230.1"/>
    </source>
</evidence>
<feature type="transmembrane region" description="Helical" evidence="1">
    <location>
        <begin position="44"/>
        <end position="63"/>
    </location>
</feature>
<gene>
    <name evidence="2" type="ORF">IC621_13400</name>
</gene>
<dbReference type="InterPro" id="IPR023804">
    <property type="entry name" value="DUF3792_TM"/>
</dbReference>
<dbReference type="NCBIfam" id="TIGR04086">
    <property type="entry name" value="TIGR04086_membr"/>
    <property type="match status" value="1"/>
</dbReference>
<proteinExistence type="predicted"/>
<keyword evidence="1" id="KW-1133">Transmembrane helix</keyword>
<comment type="caution">
    <text evidence="2">The sequence shown here is derived from an EMBL/GenBank/DDBJ whole genome shotgun (WGS) entry which is preliminary data.</text>
</comment>
<keyword evidence="3" id="KW-1185">Reference proteome</keyword>
<dbReference type="Proteomes" id="UP000626844">
    <property type="component" value="Unassembled WGS sequence"/>
</dbReference>
<dbReference type="EMBL" id="JACXAI010000016">
    <property type="protein sequence ID" value="MBD1381230.1"/>
    <property type="molecule type" value="Genomic_DNA"/>
</dbReference>
<evidence type="ECO:0000256" key="1">
    <source>
        <dbReference type="SAM" id="Phobius"/>
    </source>
</evidence>
<feature type="transmembrane region" description="Helical" evidence="1">
    <location>
        <begin position="70"/>
        <end position="90"/>
    </location>
</feature>
<feature type="transmembrane region" description="Helical" evidence="1">
    <location>
        <begin position="102"/>
        <end position="121"/>
    </location>
</feature>
<keyword evidence="1" id="KW-0472">Membrane</keyword>
<name>A0A926RY06_9BACI</name>